<dbReference type="Gene3D" id="3.30.420.40">
    <property type="match status" value="2"/>
</dbReference>
<dbReference type="InterPro" id="IPR043129">
    <property type="entry name" value="ATPase_NBD"/>
</dbReference>
<dbReference type="EMBL" id="CP028271">
    <property type="protein sequence ID" value="QHM71887.1"/>
    <property type="molecule type" value="Genomic_DNA"/>
</dbReference>
<dbReference type="InterPro" id="IPR000600">
    <property type="entry name" value="ROK"/>
</dbReference>
<dbReference type="PANTHER" id="PTHR18964:SF149">
    <property type="entry name" value="BIFUNCTIONAL UDP-N-ACETYLGLUCOSAMINE 2-EPIMERASE_N-ACETYLMANNOSAMINE KINASE"/>
    <property type="match status" value="1"/>
</dbReference>
<keyword evidence="2" id="KW-0808">Transferase</keyword>
<evidence type="ECO:0000313" key="2">
    <source>
        <dbReference type="EMBL" id="QHM71887.1"/>
    </source>
</evidence>
<name>A0A6P1Q173_9GAMM</name>
<reference evidence="2 3" key="1">
    <citation type="submission" date="2018-03" db="EMBL/GenBank/DDBJ databases">
        <title>Pantoea intestinalis SRCM103226 isolated form the mealworm.</title>
        <authorList>
            <person name="Jeong D.-Y."/>
            <person name="Kim J.W."/>
        </authorList>
    </citation>
    <scope>NUCLEOTIDE SEQUENCE [LARGE SCALE GENOMIC DNA]</scope>
    <source>
        <strain evidence="2 3">SRCM103226</strain>
    </source>
</reference>
<accession>A0A6P1Q173</accession>
<dbReference type="KEGG" id="mint:C7M51_02180"/>
<dbReference type="Pfam" id="PF00480">
    <property type="entry name" value="ROK"/>
    <property type="match status" value="1"/>
</dbReference>
<dbReference type="AlphaFoldDB" id="A0A6P1Q173"/>
<comment type="similarity">
    <text evidence="1">Belongs to the ROK (NagC/XylR) family.</text>
</comment>
<dbReference type="EC" id="2.7.1.85" evidence="2"/>
<dbReference type="OrthoDB" id="9810372at2"/>
<gene>
    <name evidence="2" type="primary">bglK</name>
    <name evidence="2" type="ORF">C7M51_02180</name>
</gene>
<dbReference type="PANTHER" id="PTHR18964">
    <property type="entry name" value="ROK (REPRESSOR, ORF, KINASE) FAMILY"/>
    <property type="match status" value="1"/>
</dbReference>
<keyword evidence="3" id="KW-1185">Reference proteome</keyword>
<dbReference type="SUPFAM" id="SSF53067">
    <property type="entry name" value="Actin-like ATPase domain"/>
    <property type="match status" value="1"/>
</dbReference>
<evidence type="ECO:0000313" key="3">
    <source>
        <dbReference type="Proteomes" id="UP000464053"/>
    </source>
</evidence>
<protein>
    <submittedName>
        <fullName evidence="2">Beta-glucoside kinase</fullName>
        <ecNumber evidence="2">2.7.1.85</ecNumber>
    </submittedName>
</protein>
<sequence>MHYLGIDIGGSFIKYAVVDKNYTIIKSWQKPTVGFDAVQDFYDYLCQGIDCSAIQRVGVSVPGVIDKSSKILSKAASSLESICGTTVNTEVMKRLNVPVKTLNDGKAAAYCELKMGNGRNSKSSAYWIIGTGIGGCICLGDKIISGENGIAGEFSHIPLSITHGKICGIGHVASASALLAAYNGKVAAAYSVTDGKVICERYLSGEPVAQQVIDEWCLHNVMGLYTLTVTFNPEVICIGGAISEETWLTEKLRDTYYQVSSRFNKLITTRIVGCKYTKNANVLGAIWYAREGDIVSSLPAKELYT</sequence>
<dbReference type="RefSeq" id="WP_160621815.1">
    <property type="nucleotide sequence ID" value="NZ_CP028271.1"/>
</dbReference>
<evidence type="ECO:0000256" key="1">
    <source>
        <dbReference type="ARBA" id="ARBA00006479"/>
    </source>
</evidence>
<dbReference type="Proteomes" id="UP000464053">
    <property type="component" value="Chromosome"/>
</dbReference>
<proteinExistence type="inferred from homology"/>
<dbReference type="GO" id="GO:0047700">
    <property type="term" value="F:beta-glucoside kinase activity"/>
    <property type="evidence" value="ECO:0007669"/>
    <property type="project" value="UniProtKB-EC"/>
</dbReference>
<keyword evidence="2" id="KW-0418">Kinase</keyword>
<organism evidence="2 3">
    <name type="scientific">Mixta intestinalis</name>
    <dbReference type="NCBI Taxonomy" id="1615494"/>
    <lineage>
        <taxon>Bacteria</taxon>
        <taxon>Pseudomonadati</taxon>
        <taxon>Pseudomonadota</taxon>
        <taxon>Gammaproteobacteria</taxon>
        <taxon>Enterobacterales</taxon>
        <taxon>Erwiniaceae</taxon>
        <taxon>Mixta</taxon>
    </lineage>
</organism>